<keyword evidence="4 6" id="KW-0067">ATP-binding</keyword>
<dbReference type="GO" id="GO:0016887">
    <property type="term" value="F:ATP hydrolysis activity"/>
    <property type="evidence" value="ECO:0007669"/>
    <property type="project" value="InterPro"/>
</dbReference>
<dbReference type="InterPro" id="IPR050763">
    <property type="entry name" value="ABC_transporter_ATP-binding"/>
</dbReference>
<keyword evidence="7" id="KW-1185">Reference proteome</keyword>
<dbReference type="PANTHER" id="PTHR42711:SF5">
    <property type="entry name" value="ABC TRANSPORTER ATP-BINDING PROTEIN NATA"/>
    <property type="match status" value="1"/>
</dbReference>
<feature type="domain" description="ABC transporter" evidence="5">
    <location>
        <begin position="8"/>
        <end position="235"/>
    </location>
</feature>
<dbReference type="InterPro" id="IPR027417">
    <property type="entry name" value="P-loop_NTPase"/>
</dbReference>
<dbReference type="InterPro" id="IPR003593">
    <property type="entry name" value="AAA+_ATPase"/>
</dbReference>
<evidence type="ECO:0000256" key="3">
    <source>
        <dbReference type="ARBA" id="ARBA00022741"/>
    </source>
</evidence>
<dbReference type="KEGG" id="salx:SALLE_v1c10920"/>
<proteinExistence type="inferred from homology"/>
<dbReference type="AlphaFoldDB" id="A0A345Z583"/>
<keyword evidence="3" id="KW-0547">Nucleotide-binding</keyword>
<dbReference type="SUPFAM" id="SSF52540">
    <property type="entry name" value="P-loop containing nucleoside triphosphate hydrolases"/>
    <property type="match status" value="1"/>
</dbReference>
<protein>
    <submittedName>
        <fullName evidence="6">ABC transporter ATP-binding protein</fullName>
    </submittedName>
</protein>
<evidence type="ECO:0000313" key="7">
    <source>
        <dbReference type="Proteomes" id="UP000254792"/>
    </source>
</evidence>
<dbReference type="PANTHER" id="PTHR42711">
    <property type="entry name" value="ABC TRANSPORTER ATP-BINDING PROTEIN"/>
    <property type="match status" value="1"/>
</dbReference>
<dbReference type="Proteomes" id="UP000254792">
    <property type="component" value="Chromosome"/>
</dbReference>
<dbReference type="OrthoDB" id="9779029at2"/>
<organism evidence="6 7">
    <name type="scientific">Spiroplasma alleghenense</name>
    <dbReference type="NCBI Taxonomy" id="216931"/>
    <lineage>
        <taxon>Bacteria</taxon>
        <taxon>Bacillati</taxon>
        <taxon>Mycoplasmatota</taxon>
        <taxon>Mollicutes</taxon>
        <taxon>Entomoplasmatales</taxon>
        <taxon>Spiroplasmataceae</taxon>
        <taxon>Spiroplasma</taxon>
    </lineage>
</organism>
<dbReference type="InterPro" id="IPR003439">
    <property type="entry name" value="ABC_transporter-like_ATP-bd"/>
</dbReference>
<evidence type="ECO:0000256" key="2">
    <source>
        <dbReference type="ARBA" id="ARBA00022448"/>
    </source>
</evidence>
<comment type="similarity">
    <text evidence="1">Belongs to the ABC transporter superfamily.</text>
</comment>
<dbReference type="PROSITE" id="PS00211">
    <property type="entry name" value="ABC_TRANSPORTER_1"/>
    <property type="match status" value="1"/>
</dbReference>
<dbReference type="Pfam" id="PF00005">
    <property type="entry name" value="ABC_tran"/>
    <property type="match status" value="1"/>
</dbReference>
<dbReference type="EMBL" id="CP031376">
    <property type="protein sequence ID" value="AXK51762.1"/>
    <property type="molecule type" value="Genomic_DNA"/>
</dbReference>
<name>A0A345Z583_9MOLU</name>
<dbReference type="Gene3D" id="3.40.50.300">
    <property type="entry name" value="P-loop containing nucleotide triphosphate hydrolases"/>
    <property type="match status" value="1"/>
</dbReference>
<dbReference type="GO" id="GO:0005524">
    <property type="term" value="F:ATP binding"/>
    <property type="evidence" value="ECO:0007669"/>
    <property type="project" value="UniProtKB-KW"/>
</dbReference>
<evidence type="ECO:0000259" key="5">
    <source>
        <dbReference type="PROSITE" id="PS50893"/>
    </source>
</evidence>
<keyword evidence="2" id="KW-0813">Transport</keyword>
<sequence>MNKNEYAFEILNIKKIYKNQKGLKEITASFRRGEITAILGHNGAGKTTLIKLITKEVKPDAGQILVNNKIPEKEFYDKIGFLPDQNSFPLDYKLKEFIIYNGVLRGIPREKVVKKAQTFIDKMGLSKFSKKTFRQLSSGMKKMALLATAMINDPEVIIMDEPTANMDIEKRAWLLELLVELSKAGKTVIITSHILDELEKIIDNLIIIQNGIKKYDQPFDKNQEKLADIYNGINQTDIGNESHFKDIFK</sequence>
<dbReference type="PROSITE" id="PS50893">
    <property type="entry name" value="ABC_TRANSPORTER_2"/>
    <property type="match status" value="1"/>
</dbReference>
<dbReference type="SMART" id="SM00382">
    <property type="entry name" value="AAA"/>
    <property type="match status" value="1"/>
</dbReference>
<gene>
    <name evidence="6" type="ORF">SALLE_v1c10920</name>
</gene>
<dbReference type="InterPro" id="IPR017871">
    <property type="entry name" value="ABC_transporter-like_CS"/>
</dbReference>
<reference evidence="6 7" key="1">
    <citation type="submission" date="2018-07" db="EMBL/GenBank/DDBJ databases">
        <title>Complete genome sequence of Spiroplasma alleghenense PLHS-1 (ATCC 51752).</title>
        <authorList>
            <person name="Chou L."/>
            <person name="Lee T.-Y."/>
            <person name="Tsai Y.-M."/>
            <person name="Kuo C.-H."/>
        </authorList>
    </citation>
    <scope>NUCLEOTIDE SEQUENCE [LARGE SCALE GENOMIC DNA]</scope>
    <source>
        <strain evidence="6 7">PLHS-1</strain>
    </source>
</reference>
<dbReference type="RefSeq" id="WP_115558646.1">
    <property type="nucleotide sequence ID" value="NZ_CP031376.1"/>
</dbReference>
<evidence type="ECO:0000256" key="1">
    <source>
        <dbReference type="ARBA" id="ARBA00005417"/>
    </source>
</evidence>
<evidence type="ECO:0000313" key="6">
    <source>
        <dbReference type="EMBL" id="AXK51762.1"/>
    </source>
</evidence>
<evidence type="ECO:0000256" key="4">
    <source>
        <dbReference type="ARBA" id="ARBA00022840"/>
    </source>
</evidence>
<accession>A0A345Z583</accession>
<dbReference type="CDD" id="cd03230">
    <property type="entry name" value="ABC_DR_subfamily_A"/>
    <property type="match status" value="1"/>
</dbReference>